<dbReference type="InterPro" id="IPR010374">
    <property type="entry name" value="DUF969"/>
</dbReference>
<evidence type="ECO:0000313" key="2">
    <source>
        <dbReference type="EMBL" id="MBR0563625.1"/>
    </source>
</evidence>
<dbReference type="EMBL" id="JAGQFT010000155">
    <property type="protein sequence ID" value="MBR0563625.1"/>
    <property type="molecule type" value="Genomic_DNA"/>
</dbReference>
<dbReference type="Pfam" id="PF06149">
    <property type="entry name" value="DUF969"/>
    <property type="match status" value="1"/>
</dbReference>
<keyword evidence="1" id="KW-0472">Membrane</keyword>
<reference evidence="3 4" key="1">
    <citation type="journal article" date="2021" name="Microbiol. Resour. Announc.">
        <title>Draft Genome Sequence of Coralloluteibacterium stylophorae LMG 29479T.</title>
        <authorList>
            <person name="Karlyshev A.V."/>
            <person name="Kudryashova E.B."/>
            <person name="Ariskina E.V."/>
            <person name="Conroy A.P."/>
            <person name="Abidueva E.Y."/>
        </authorList>
    </citation>
    <scope>NUCLEOTIDE SEQUENCE [LARGE SCALE GENOMIC DNA]</scope>
    <source>
        <strain evidence="3 4">LMG 29479</strain>
    </source>
</reference>
<protein>
    <submittedName>
        <fullName evidence="2">DUF969 domain-containing protein</fullName>
    </submittedName>
</protein>
<dbReference type="Proteomes" id="UP000675747">
    <property type="component" value="Unassembled WGS sequence"/>
</dbReference>
<organism evidence="2">
    <name type="scientific">Coralloluteibacterium stylophorae</name>
    <dbReference type="NCBI Taxonomy" id="1776034"/>
    <lineage>
        <taxon>Bacteria</taxon>
        <taxon>Pseudomonadati</taxon>
        <taxon>Pseudomonadota</taxon>
        <taxon>Gammaproteobacteria</taxon>
        <taxon>Lysobacterales</taxon>
        <taxon>Lysobacteraceae</taxon>
        <taxon>Coralloluteibacterium</taxon>
    </lineage>
</organism>
<evidence type="ECO:0000313" key="4">
    <source>
        <dbReference type="Proteomes" id="UP000675747"/>
    </source>
</evidence>
<sequence>MNYWPLVGIAWVVGGFALRMNPALVVVSAGVVTGLVAGESLVGVLAVIGGAFVKLRYLALFLLTLPVIGLLERHGLRERAQAWIARLRGATASRLLIVYLLARQLISALGLHSLGGHPQTVRPLIAPMAEGAAAGRHGALPEPELQRLRAMAAATDNVGLFFGEDIFIAFSGVLLMHGFLSEQGVELEPLHIALWALPSAVCAFGIHAARLMRMERRLAREAAALAARAPERPR</sequence>
<keyword evidence="4" id="KW-1185">Reference proteome</keyword>
<comment type="caution">
    <text evidence="2">The sequence shown here is derived from an EMBL/GenBank/DDBJ whole genome shotgun (WGS) entry which is preliminary data.</text>
</comment>
<evidence type="ECO:0000313" key="3">
    <source>
        <dbReference type="EMBL" id="MBS7458736.1"/>
    </source>
</evidence>
<dbReference type="AlphaFoldDB" id="A0A8J7VUR4"/>
<name>A0A8J7VUR4_9GAMM</name>
<dbReference type="EMBL" id="JAGQFT020000013">
    <property type="protein sequence ID" value="MBS7458736.1"/>
    <property type="molecule type" value="Genomic_DNA"/>
</dbReference>
<feature type="transmembrane region" description="Helical" evidence="1">
    <location>
        <begin position="192"/>
        <end position="212"/>
    </location>
</feature>
<keyword evidence="1" id="KW-1133">Transmembrane helix</keyword>
<proteinExistence type="predicted"/>
<dbReference type="RefSeq" id="WP_211927527.1">
    <property type="nucleotide sequence ID" value="NZ_JAGQFT020000013.1"/>
</dbReference>
<feature type="transmembrane region" description="Helical" evidence="1">
    <location>
        <begin position="158"/>
        <end position="180"/>
    </location>
</feature>
<keyword evidence="1" id="KW-0812">Transmembrane</keyword>
<evidence type="ECO:0000256" key="1">
    <source>
        <dbReference type="SAM" id="Phobius"/>
    </source>
</evidence>
<feature type="transmembrane region" description="Helical" evidence="1">
    <location>
        <begin position="45"/>
        <end position="71"/>
    </location>
</feature>
<accession>A0A8J7VUR4</accession>
<gene>
    <name evidence="3" type="ORF">KB893_016465</name>
    <name evidence="2" type="ORF">KB893_14035</name>
</gene>
<reference evidence="2" key="2">
    <citation type="submission" date="2021-04" db="EMBL/GenBank/DDBJ databases">
        <authorList>
            <person name="Karlyshev A.V."/>
        </authorList>
    </citation>
    <scope>NUCLEOTIDE SEQUENCE</scope>
    <source>
        <strain evidence="2">LMG 29479</strain>
    </source>
</reference>